<dbReference type="EMBL" id="JAAITQ010000054">
    <property type="protein sequence ID" value="NSE17886.1"/>
    <property type="molecule type" value="Genomic_DNA"/>
</dbReference>
<accession>A0ABX2GJB1</accession>
<dbReference type="CDD" id="cd00186">
    <property type="entry name" value="TOP1Ac"/>
    <property type="match status" value="1"/>
</dbReference>
<dbReference type="PROSITE" id="PS50880">
    <property type="entry name" value="TOPRIM"/>
    <property type="match status" value="1"/>
</dbReference>
<dbReference type="InterPro" id="IPR034144">
    <property type="entry name" value="TOPRIM_TopoIII"/>
</dbReference>
<dbReference type="InterPro" id="IPR013824">
    <property type="entry name" value="Topo_IA_cen_sub1"/>
</dbReference>
<evidence type="ECO:0000256" key="9">
    <source>
        <dbReference type="ARBA" id="ARBA00030003"/>
    </source>
</evidence>
<keyword evidence="16" id="KW-1185">Reference proteome</keyword>
<dbReference type="InterPro" id="IPR006171">
    <property type="entry name" value="TOPRIM_dom"/>
</dbReference>
<dbReference type="SMART" id="SM00437">
    <property type="entry name" value="TOP1Ac"/>
    <property type="match status" value="1"/>
</dbReference>
<dbReference type="CDD" id="cd03362">
    <property type="entry name" value="TOPRIM_TopoIA_TopoIII"/>
    <property type="match status" value="1"/>
</dbReference>
<organism evidence="15 16">
    <name type="scientific">Fusicatenibacter saccharivorans</name>
    <dbReference type="NCBI Taxonomy" id="1150298"/>
    <lineage>
        <taxon>Bacteria</taxon>
        <taxon>Bacillati</taxon>
        <taxon>Bacillota</taxon>
        <taxon>Clostridia</taxon>
        <taxon>Lachnospirales</taxon>
        <taxon>Lachnospiraceae</taxon>
        <taxon>Fusicatenibacter</taxon>
    </lineage>
</organism>
<reference evidence="15 16" key="1">
    <citation type="journal article" date="2020" name="Cell Host Microbe">
        <title>Functional and Genomic Variation between Human-Derived Isolates of Lachnospiraceae Reveals Inter- and Intra-Species Diversity.</title>
        <authorList>
            <person name="Sorbara M.T."/>
            <person name="Littmann E.R."/>
            <person name="Fontana E."/>
            <person name="Moody T.U."/>
            <person name="Kohout C.E."/>
            <person name="Gjonbalaj M."/>
            <person name="Eaton V."/>
            <person name="Seok R."/>
            <person name="Leiner I.M."/>
            <person name="Pamer E.G."/>
        </authorList>
    </citation>
    <scope>NUCLEOTIDE SEQUENCE [LARGE SCALE GENOMIC DNA]</scope>
    <source>
        <strain evidence="15 16">MSK.14.54</strain>
    </source>
</reference>
<dbReference type="InterPro" id="IPR013825">
    <property type="entry name" value="Topo_IA_cen_sub2"/>
</dbReference>
<evidence type="ECO:0000256" key="12">
    <source>
        <dbReference type="ARBA" id="ARBA00032877"/>
    </source>
</evidence>
<dbReference type="InterPro" id="IPR023406">
    <property type="entry name" value="Topo_IA_AS"/>
</dbReference>
<comment type="similarity">
    <text evidence="2">Belongs to the type IA topoisomerase family.</text>
</comment>
<comment type="catalytic activity">
    <reaction evidence="1">
        <text>ATP-independent breakage of single-stranded DNA, followed by passage and rejoining.</text>
        <dbReference type="EC" id="5.6.2.1"/>
    </reaction>
</comment>
<evidence type="ECO:0000256" key="10">
    <source>
        <dbReference type="ARBA" id="ARBA00031985"/>
    </source>
</evidence>
<dbReference type="PROSITE" id="PS52039">
    <property type="entry name" value="TOPO_IA_2"/>
    <property type="match status" value="1"/>
</dbReference>
<proteinExistence type="inferred from homology"/>
<keyword evidence="4" id="KW-0479">Metal-binding</keyword>
<dbReference type="Pfam" id="PF01751">
    <property type="entry name" value="Toprim"/>
    <property type="match status" value="1"/>
</dbReference>
<evidence type="ECO:0000256" key="11">
    <source>
        <dbReference type="ARBA" id="ARBA00032235"/>
    </source>
</evidence>
<keyword evidence="6" id="KW-0799">Topoisomerase</keyword>
<dbReference type="Gene3D" id="3.40.50.140">
    <property type="match status" value="1"/>
</dbReference>
<evidence type="ECO:0000259" key="13">
    <source>
        <dbReference type="PROSITE" id="PS50880"/>
    </source>
</evidence>
<evidence type="ECO:0000313" key="16">
    <source>
        <dbReference type="Proteomes" id="UP000768180"/>
    </source>
</evidence>
<dbReference type="Gene3D" id="2.70.20.10">
    <property type="entry name" value="Topoisomerase I, domain 3"/>
    <property type="match status" value="1"/>
</dbReference>
<dbReference type="NCBIfam" id="NF005829">
    <property type="entry name" value="PRK07726.1"/>
    <property type="match status" value="1"/>
</dbReference>
<dbReference type="InterPro" id="IPR013826">
    <property type="entry name" value="Topo_IA_cen_sub3"/>
</dbReference>
<dbReference type="NCBIfam" id="TIGR01056">
    <property type="entry name" value="topB"/>
    <property type="match status" value="1"/>
</dbReference>
<dbReference type="PRINTS" id="PR00417">
    <property type="entry name" value="PRTPISMRASEI"/>
</dbReference>
<dbReference type="InterPro" id="IPR000380">
    <property type="entry name" value="Topo_IA"/>
</dbReference>
<dbReference type="Proteomes" id="UP000768180">
    <property type="component" value="Unassembled WGS sequence"/>
</dbReference>
<evidence type="ECO:0000259" key="14">
    <source>
        <dbReference type="PROSITE" id="PS52039"/>
    </source>
</evidence>
<name>A0ABX2GJB1_9FIRM</name>
<dbReference type="EC" id="5.6.2.1" evidence="3"/>
<dbReference type="Pfam" id="PF01131">
    <property type="entry name" value="Topoisom_bac"/>
    <property type="match status" value="1"/>
</dbReference>
<protein>
    <recommendedName>
        <fullName evidence="3">DNA topoisomerase</fullName>
        <ecNumber evidence="3">5.6.2.1</ecNumber>
    </recommendedName>
    <alternativeName>
        <fullName evidence="12">Omega-protein</fullName>
    </alternativeName>
    <alternativeName>
        <fullName evidence="11">Relaxing enzyme</fullName>
    </alternativeName>
    <alternativeName>
        <fullName evidence="9">Swivelase</fullName>
    </alternativeName>
    <alternativeName>
        <fullName evidence="10">Untwisting enzyme</fullName>
    </alternativeName>
</protein>
<dbReference type="InterPro" id="IPR013497">
    <property type="entry name" value="Topo_IA_cen"/>
</dbReference>
<keyword evidence="5" id="KW-0460">Magnesium</keyword>
<evidence type="ECO:0000256" key="1">
    <source>
        <dbReference type="ARBA" id="ARBA00000213"/>
    </source>
</evidence>
<dbReference type="InterPro" id="IPR003601">
    <property type="entry name" value="Topo_IA_2"/>
</dbReference>
<evidence type="ECO:0000256" key="5">
    <source>
        <dbReference type="ARBA" id="ARBA00022842"/>
    </source>
</evidence>
<dbReference type="Gene3D" id="1.10.290.10">
    <property type="entry name" value="Topoisomerase I, domain 4"/>
    <property type="match status" value="1"/>
</dbReference>
<dbReference type="Gene3D" id="1.10.460.10">
    <property type="entry name" value="Topoisomerase I, domain 2"/>
    <property type="match status" value="1"/>
</dbReference>
<evidence type="ECO:0000313" key="15">
    <source>
        <dbReference type="EMBL" id="NSE17886.1"/>
    </source>
</evidence>
<gene>
    <name evidence="15" type="primary">topB</name>
    <name evidence="15" type="ORF">G5B05_16200</name>
</gene>
<dbReference type="InterPro" id="IPR023405">
    <property type="entry name" value="Topo_IA_core_domain"/>
</dbReference>
<comment type="caution">
    <text evidence="15">The sequence shown here is derived from an EMBL/GenBank/DDBJ whole genome shotgun (WGS) entry which is preliminary data.</text>
</comment>
<evidence type="ECO:0000256" key="7">
    <source>
        <dbReference type="ARBA" id="ARBA00023125"/>
    </source>
</evidence>
<keyword evidence="7" id="KW-0238">DNA-binding</keyword>
<dbReference type="SMART" id="SM00493">
    <property type="entry name" value="TOPRIM"/>
    <property type="match status" value="1"/>
</dbReference>
<keyword evidence="8" id="KW-0413">Isomerase</keyword>
<dbReference type="PANTHER" id="PTHR11390">
    <property type="entry name" value="PROKARYOTIC DNA TOPOISOMERASE"/>
    <property type="match status" value="1"/>
</dbReference>
<dbReference type="InterPro" id="IPR005738">
    <property type="entry name" value="TopoIII"/>
</dbReference>
<dbReference type="PROSITE" id="PS00396">
    <property type="entry name" value="TOPO_IA_1"/>
    <property type="match status" value="1"/>
</dbReference>
<sequence length="698" mass="77161">MYLILVIAEKPSVAQTIAAVLGAKEKKDGFLTGNDYIVSWCVGHLVGLSEAAAYGEQYKKWSYDSLPILPQEWKYTVAADKEKQFKTLKELMHRADVSEVVNACDAGREGELIFRFVYEMAGCKKPMRRLWISSMEDSAIKEGFSRLKNGEEYDALFASALCRAKADWLIGINATRLFSVLYNHTLNVGRVQTPTLKMLVDRDAAITTFKKEKYYHVRLALSGAESASKKLSDRSEADRLKAACEASKAVCTSLVKEKKTTAPPKLFDLTSLQREANRLFGYTAKQTLDLAQALYEKRLLTYPRTDSAFLTDDMGDTAAGIIKLLCGKFSFMAGKDFTPELGKVLNSKKVSDHHAIIPTMELAKTDLAALPESERNILTIAGARLLMATAAPHTFEAVTAVFECAGQSFTARGKTVLSDGWKEIDRRYRAALKNKPEADDADSDTGKTLPPFVEGQTFENPAAMVTEHDTTPPKPHNEASLLSAMERAGSEDTNPDAERKGLGTPATRAAVIEKLVKGGFVERKGKQLLPTKDGINLVCVLPDTLTSPQLTAEWENNLTQIAKGKADPAAFMEGIEDMARELVKTYPFLSDDKAQMFKPEREALGSCPRCGSPVYEGKKNYYCSNKECAFTMWKNDRFFEERKVSFTPKIAAALLKSGKVNVKKLYSPKTGKTYDGTIVLADTGGKYVNYRVALPKKK</sequence>
<feature type="domain" description="Toprim" evidence="13">
    <location>
        <begin position="3"/>
        <end position="136"/>
    </location>
</feature>
<evidence type="ECO:0000256" key="4">
    <source>
        <dbReference type="ARBA" id="ARBA00022723"/>
    </source>
</evidence>
<dbReference type="SUPFAM" id="SSF56712">
    <property type="entry name" value="Prokaryotic type I DNA topoisomerase"/>
    <property type="match status" value="1"/>
</dbReference>
<dbReference type="SMART" id="SM00436">
    <property type="entry name" value="TOP1Bc"/>
    <property type="match status" value="1"/>
</dbReference>
<evidence type="ECO:0000256" key="6">
    <source>
        <dbReference type="ARBA" id="ARBA00023029"/>
    </source>
</evidence>
<evidence type="ECO:0000256" key="8">
    <source>
        <dbReference type="ARBA" id="ARBA00023235"/>
    </source>
</evidence>
<evidence type="ECO:0000256" key="2">
    <source>
        <dbReference type="ARBA" id="ARBA00009446"/>
    </source>
</evidence>
<dbReference type="InterPro" id="IPR003602">
    <property type="entry name" value="Topo_IA_DNA-bd_dom"/>
</dbReference>
<feature type="domain" description="Topo IA-type catalytic" evidence="14">
    <location>
        <begin position="153"/>
        <end position="583"/>
    </location>
</feature>
<evidence type="ECO:0000256" key="3">
    <source>
        <dbReference type="ARBA" id="ARBA00012891"/>
    </source>
</evidence>
<dbReference type="PANTHER" id="PTHR11390:SF21">
    <property type="entry name" value="DNA TOPOISOMERASE 3-ALPHA"/>
    <property type="match status" value="1"/>
</dbReference>